<feature type="region of interest" description="Disordered" evidence="1">
    <location>
        <begin position="1"/>
        <end position="20"/>
    </location>
</feature>
<evidence type="ECO:0000313" key="3">
    <source>
        <dbReference type="Proteomes" id="UP001371456"/>
    </source>
</evidence>
<evidence type="ECO:0000256" key="1">
    <source>
        <dbReference type="SAM" id="MobiDB-lite"/>
    </source>
</evidence>
<gene>
    <name evidence="2" type="ORF">RDI58_028668</name>
</gene>
<dbReference type="AlphaFoldDB" id="A0AAN8SSB9"/>
<evidence type="ECO:0000313" key="2">
    <source>
        <dbReference type="EMBL" id="KAK6773430.1"/>
    </source>
</evidence>
<organism evidence="2 3">
    <name type="scientific">Solanum bulbocastanum</name>
    <name type="common">Wild potato</name>
    <dbReference type="NCBI Taxonomy" id="147425"/>
    <lineage>
        <taxon>Eukaryota</taxon>
        <taxon>Viridiplantae</taxon>
        <taxon>Streptophyta</taxon>
        <taxon>Embryophyta</taxon>
        <taxon>Tracheophyta</taxon>
        <taxon>Spermatophyta</taxon>
        <taxon>Magnoliopsida</taxon>
        <taxon>eudicotyledons</taxon>
        <taxon>Gunneridae</taxon>
        <taxon>Pentapetalae</taxon>
        <taxon>asterids</taxon>
        <taxon>lamiids</taxon>
        <taxon>Solanales</taxon>
        <taxon>Solanaceae</taxon>
        <taxon>Solanoideae</taxon>
        <taxon>Solaneae</taxon>
        <taxon>Solanum</taxon>
    </lineage>
</organism>
<proteinExistence type="predicted"/>
<accession>A0AAN8SSB9</accession>
<comment type="caution">
    <text evidence="2">The sequence shown here is derived from an EMBL/GenBank/DDBJ whole genome shotgun (WGS) entry which is preliminary data.</text>
</comment>
<protein>
    <submittedName>
        <fullName evidence="2">Uncharacterized protein</fullName>
    </submittedName>
</protein>
<name>A0AAN8SSB9_SOLBU</name>
<dbReference type="EMBL" id="JBANQN010000012">
    <property type="protein sequence ID" value="KAK6773430.1"/>
    <property type="molecule type" value="Genomic_DNA"/>
</dbReference>
<reference evidence="2 3" key="1">
    <citation type="submission" date="2024-02" db="EMBL/GenBank/DDBJ databases">
        <title>de novo genome assembly of Solanum bulbocastanum strain 11H21.</title>
        <authorList>
            <person name="Hosaka A.J."/>
        </authorList>
    </citation>
    <scope>NUCLEOTIDE SEQUENCE [LARGE SCALE GENOMIC DNA]</scope>
    <source>
        <tissue evidence="2">Young leaves</tissue>
    </source>
</reference>
<dbReference type="Proteomes" id="UP001371456">
    <property type="component" value="Unassembled WGS sequence"/>
</dbReference>
<keyword evidence="3" id="KW-1185">Reference proteome</keyword>
<sequence>MVWWQRHPSTKKCQQNRERD</sequence>